<reference evidence="2 3" key="1">
    <citation type="submission" date="2020-08" db="EMBL/GenBank/DDBJ databases">
        <title>Genome sequence of Sphingomonas sediminicola KACC 15039T.</title>
        <authorList>
            <person name="Hyun D.-W."/>
            <person name="Bae J.-W."/>
        </authorList>
    </citation>
    <scope>NUCLEOTIDE SEQUENCE [LARGE SCALE GENOMIC DNA]</scope>
    <source>
        <strain evidence="2 3">KACC 15039</strain>
    </source>
</reference>
<keyword evidence="3" id="KW-1185">Reference proteome</keyword>
<accession>A0ABX6T7Q8</accession>
<feature type="transmembrane region" description="Helical" evidence="1">
    <location>
        <begin position="6"/>
        <end position="28"/>
    </location>
</feature>
<keyword evidence="1" id="KW-0812">Transmembrane</keyword>
<evidence type="ECO:0000313" key="2">
    <source>
        <dbReference type="EMBL" id="QNP44723.1"/>
    </source>
</evidence>
<keyword evidence="1" id="KW-0472">Membrane</keyword>
<dbReference type="Proteomes" id="UP000516105">
    <property type="component" value="Chromosome"/>
</dbReference>
<organism evidence="2 3">
    <name type="scientific">Sphingomonas sediminicola</name>
    <dbReference type="NCBI Taxonomy" id="386874"/>
    <lineage>
        <taxon>Bacteria</taxon>
        <taxon>Pseudomonadati</taxon>
        <taxon>Pseudomonadota</taxon>
        <taxon>Alphaproteobacteria</taxon>
        <taxon>Sphingomonadales</taxon>
        <taxon>Sphingomonadaceae</taxon>
        <taxon>Sphingomonas</taxon>
    </lineage>
</organism>
<dbReference type="EMBL" id="CP060782">
    <property type="protein sequence ID" value="QNP44723.1"/>
    <property type="molecule type" value="Genomic_DNA"/>
</dbReference>
<dbReference type="RefSeq" id="WP_187707681.1">
    <property type="nucleotide sequence ID" value="NZ_CP060782.1"/>
</dbReference>
<evidence type="ECO:0008006" key="4">
    <source>
        <dbReference type="Google" id="ProtNLM"/>
    </source>
</evidence>
<evidence type="ECO:0000256" key="1">
    <source>
        <dbReference type="SAM" id="Phobius"/>
    </source>
</evidence>
<proteinExistence type="predicted"/>
<evidence type="ECO:0000313" key="3">
    <source>
        <dbReference type="Proteomes" id="UP000516105"/>
    </source>
</evidence>
<keyword evidence="1" id="KW-1133">Transmembrane helix</keyword>
<protein>
    <recommendedName>
        <fullName evidence="4">LapA family protein</fullName>
    </recommendedName>
</protein>
<gene>
    <name evidence="2" type="ORF">H9L14_07965</name>
</gene>
<name>A0ABX6T7Q8_9SPHN</name>
<sequence length="89" mass="10683">MTAFTQDQWIILALVFVLGILLGIFLTAGGRKKWKTRYYDERTRLETREREYNDRETHWANQEKEWRERDSLRAAAIKDRGDPADERPL</sequence>